<protein>
    <submittedName>
        <fullName evidence="1">Uncharacterized protein</fullName>
    </submittedName>
</protein>
<dbReference type="OrthoDB" id="191139at2759"/>
<evidence type="ECO:0000313" key="2">
    <source>
        <dbReference type="Proteomes" id="UP000807025"/>
    </source>
</evidence>
<dbReference type="AlphaFoldDB" id="A0A9P5ZNK6"/>
<organism evidence="1 2">
    <name type="scientific">Pleurotus eryngii</name>
    <name type="common">Boletus of the steppes</name>
    <dbReference type="NCBI Taxonomy" id="5323"/>
    <lineage>
        <taxon>Eukaryota</taxon>
        <taxon>Fungi</taxon>
        <taxon>Dikarya</taxon>
        <taxon>Basidiomycota</taxon>
        <taxon>Agaricomycotina</taxon>
        <taxon>Agaricomycetes</taxon>
        <taxon>Agaricomycetidae</taxon>
        <taxon>Agaricales</taxon>
        <taxon>Pleurotineae</taxon>
        <taxon>Pleurotaceae</taxon>
        <taxon>Pleurotus</taxon>
    </lineage>
</organism>
<name>A0A9P5ZNK6_PLEER</name>
<keyword evidence="2" id="KW-1185">Reference proteome</keyword>
<comment type="caution">
    <text evidence="1">The sequence shown here is derived from an EMBL/GenBank/DDBJ whole genome shotgun (WGS) entry which is preliminary data.</text>
</comment>
<accession>A0A9P5ZNK6</accession>
<sequence>MAVKYICLCLHQSSSKGQRLFSHFGTFESDVRVVNMSSFLHARAPAGGQFSTLDEINSPLASAASAPDGLVPNHLRYPWSKLANMLYTIQPQKELKAVGAISVNLGGVATDGALATSFMYPSLLSTLVRFVFSTFVKSLLEAATTAL</sequence>
<dbReference type="EMBL" id="MU154633">
    <property type="protein sequence ID" value="KAF9490811.1"/>
    <property type="molecule type" value="Genomic_DNA"/>
</dbReference>
<dbReference type="Proteomes" id="UP000807025">
    <property type="component" value="Unassembled WGS sequence"/>
</dbReference>
<reference evidence="1" key="1">
    <citation type="submission" date="2020-11" db="EMBL/GenBank/DDBJ databases">
        <authorList>
            <consortium name="DOE Joint Genome Institute"/>
            <person name="Ahrendt S."/>
            <person name="Riley R."/>
            <person name="Andreopoulos W."/>
            <person name="Labutti K."/>
            <person name="Pangilinan J."/>
            <person name="Ruiz-Duenas F.J."/>
            <person name="Barrasa J.M."/>
            <person name="Sanchez-Garcia M."/>
            <person name="Camarero S."/>
            <person name="Miyauchi S."/>
            <person name="Serrano A."/>
            <person name="Linde D."/>
            <person name="Babiker R."/>
            <person name="Drula E."/>
            <person name="Ayuso-Fernandez I."/>
            <person name="Pacheco R."/>
            <person name="Padilla G."/>
            <person name="Ferreira P."/>
            <person name="Barriuso J."/>
            <person name="Kellner H."/>
            <person name="Castanera R."/>
            <person name="Alfaro M."/>
            <person name="Ramirez L."/>
            <person name="Pisabarro A.G."/>
            <person name="Kuo A."/>
            <person name="Tritt A."/>
            <person name="Lipzen A."/>
            <person name="He G."/>
            <person name="Yan M."/>
            <person name="Ng V."/>
            <person name="Cullen D."/>
            <person name="Martin F."/>
            <person name="Rosso M.-N."/>
            <person name="Henrissat B."/>
            <person name="Hibbett D."/>
            <person name="Martinez A.T."/>
            <person name="Grigoriev I.V."/>
        </authorList>
    </citation>
    <scope>NUCLEOTIDE SEQUENCE</scope>
    <source>
        <strain evidence="1">ATCC 90797</strain>
    </source>
</reference>
<dbReference type="Gene3D" id="3.40.50.720">
    <property type="entry name" value="NAD(P)-binding Rossmann-like Domain"/>
    <property type="match status" value="1"/>
</dbReference>
<gene>
    <name evidence="1" type="ORF">BDN71DRAFT_1498381</name>
</gene>
<proteinExistence type="predicted"/>
<evidence type="ECO:0000313" key="1">
    <source>
        <dbReference type="EMBL" id="KAF9490811.1"/>
    </source>
</evidence>